<dbReference type="InterPro" id="IPR050678">
    <property type="entry name" value="DNA_Partitioning_ATPase"/>
</dbReference>
<dbReference type="Gene3D" id="3.40.50.300">
    <property type="entry name" value="P-loop containing nucleotide triphosphate hydrolases"/>
    <property type="match status" value="1"/>
</dbReference>
<dbReference type="Pfam" id="PF13614">
    <property type="entry name" value="AAA_31"/>
    <property type="match status" value="1"/>
</dbReference>
<name>A0A7X4H642_9BURK</name>
<organism evidence="2 3">
    <name type="scientific">Duganella margarita</name>
    <dbReference type="NCBI Taxonomy" id="2692170"/>
    <lineage>
        <taxon>Bacteria</taxon>
        <taxon>Pseudomonadati</taxon>
        <taxon>Pseudomonadota</taxon>
        <taxon>Betaproteobacteria</taxon>
        <taxon>Burkholderiales</taxon>
        <taxon>Oxalobacteraceae</taxon>
        <taxon>Telluria group</taxon>
        <taxon>Duganella</taxon>
    </lineage>
</organism>
<sequence>MNIASVNEKKMISLSMFNNKGGVGKTTLTCNLASLLSTKYGKRVLIIDCDPQCNSTQLIMGENYATSLYWENADANGITTVKDILQKIEDGDSDINEKIVPVKSSANRFRVDLIPGHPSLSIIEDRLGAAWHSLKGGDLGGIRQTNWSTALCRLISDRYDFIFFDLGPSLGALNRSILIGCDHFVTPMGTDIFSILGIRNIGEWLGSWTGLYENALQLCEKASPNRIKNYPISVSLSIKHGFLGYTLQQYITKSKQGIRRPTKAYEEIINNVPKEVAKSLGSYWGSSNPFEAAKLGDIPHLYSLIPLAQTVAAPIVSLKSQDGLVGSQFQQRDEYGAILTTLAENFLSNVSNS</sequence>
<proteinExistence type="predicted"/>
<dbReference type="PANTHER" id="PTHR13696:SF52">
    <property type="entry name" value="PARA FAMILY PROTEIN CT_582"/>
    <property type="match status" value="1"/>
</dbReference>
<dbReference type="EMBL" id="WWCR01000040">
    <property type="protein sequence ID" value="MYM75496.1"/>
    <property type="molecule type" value="Genomic_DNA"/>
</dbReference>
<dbReference type="SUPFAM" id="SSF52540">
    <property type="entry name" value="P-loop containing nucleoside triphosphate hydrolases"/>
    <property type="match status" value="1"/>
</dbReference>
<feature type="domain" description="AAA" evidence="1">
    <location>
        <begin position="14"/>
        <end position="203"/>
    </location>
</feature>
<gene>
    <name evidence="2" type="ORF">GTP56_25340</name>
</gene>
<reference evidence="2 3" key="1">
    <citation type="submission" date="2019-12" db="EMBL/GenBank/DDBJ databases">
        <title>Novel species isolated from a subtropical stream in China.</title>
        <authorList>
            <person name="Lu H."/>
        </authorList>
    </citation>
    <scope>NUCLEOTIDE SEQUENCE [LARGE SCALE GENOMIC DNA]</scope>
    <source>
        <strain evidence="2 3">FT134W</strain>
    </source>
</reference>
<dbReference type="RefSeq" id="WP_161052170.1">
    <property type="nucleotide sequence ID" value="NZ_WWCR01000040.1"/>
</dbReference>
<protein>
    <submittedName>
        <fullName evidence="2">AAA family ATPase</fullName>
    </submittedName>
</protein>
<evidence type="ECO:0000259" key="1">
    <source>
        <dbReference type="Pfam" id="PF13614"/>
    </source>
</evidence>
<accession>A0A7X4H642</accession>
<evidence type="ECO:0000313" key="2">
    <source>
        <dbReference type="EMBL" id="MYM75496.1"/>
    </source>
</evidence>
<dbReference type="PRINTS" id="PR00091">
    <property type="entry name" value="NITROGNASEII"/>
</dbReference>
<comment type="caution">
    <text evidence="2">The sequence shown here is derived from an EMBL/GenBank/DDBJ whole genome shotgun (WGS) entry which is preliminary data.</text>
</comment>
<evidence type="ECO:0000313" key="3">
    <source>
        <dbReference type="Proteomes" id="UP000469734"/>
    </source>
</evidence>
<dbReference type="AlphaFoldDB" id="A0A7X4H642"/>
<dbReference type="PANTHER" id="PTHR13696">
    <property type="entry name" value="P-LOOP CONTAINING NUCLEOSIDE TRIPHOSPHATE HYDROLASE"/>
    <property type="match status" value="1"/>
</dbReference>
<dbReference type="Proteomes" id="UP000469734">
    <property type="component" value="Unassembled WGS sequence"/>
</dbReference>
<dbReference type="InterPro" id="IPR025669">
    <property type="entry name" value="AAA_dom"/>
</dbReference>
<dbReference type="CDD" id="cd02042">
    <property type="entry name" value="ParAB_family"/>
    <property type="match status" value="1"/>
</dbReference>
<dbReference type="InterPro" id="IPR027417">
    <property type="entry name" value="P-loop_NTPase"/>
</dbReference>